<dbReference type="Gene3D" id="3.30.465.10">
    <property type="match status" value="1"/>
</dbReference>
<reference evidence="3 4" key="1">
    <citation type="submission" date="2016-03" db="EMBL/GenBank/DDBJ databases">
        <title>Complete genome sequence of a novel chlorpyrifos degrading bacterium, Cupriavidus nantongensis sp. X1.</title>
        <authorList>
            <person name="Fang L."/>
        </authorList>
    </citation>
    <scope>NUCLEOTIDE SEQUENCE [LARGE SCALE GENOMIC DNA]</scope>
    <source>
        <strain evidence="3 4">X1</strain>
    </source>
</reference>
<keyword evidence="1" id="KW-0285">Flavoprotein</keyword>
<dbReference type="InterPro" id="IPR016167">
    <property type="entry name" value="FAD-bd_PCMH_sub1"/>
</dbReference>
<dbReference type="Gene3D" id="3.30.43.10">
    <property type="entry name" value="Uridine Diphospho-n-acetylenolpyruvylglucosamine Reductase, domain 2"/>
    <property type="match status" value="1"/>
</dbReference>
<protein>
    <submittedName>
        <fullName evidence="3">Dehydrogenase</fullName>
    </submittedName>
</protein>
<proteinExistence type="predicted"/>
<dbReference type="KEGG" id="cnan:A2G96_20680"/>
<keyword evidence="4" id="KW-1185">Reference proteome</keyword>
<dbReference type="SMART" id="SM01092">
    <property type="entry name" value="CO_deh_flav_C"/>
    <property type="match status" value="1"/>
</dbReference>
<gene>
    <name evidence="3" type="ORF">A2G96_20680</name>
</gene>
<dbReference type="InterPro" id="IPR016169">
    <property type="entry name" value="FAD-bd_PCMH_sub2"/>
</dbReference>
<keyword evidence="1" id="KW-0274">FAD</keyword>
<dbReference type="Pfam" id="PF03450">
    <property type="entry name" value="CO_deh_flav_C"/>
    <property type="match status" value="1"/>
</dbReference>
<accession>A0A142JPH5</accession>
<evidence type="ECO:0000313" key="4">
    <source>
        <dbReference type="Proteomes" id="UP000075238"/>
    </source>
</evidence>
<dbReference type="Pfam" id="PF00941">
    <property type="entry name" value="FAD_binding_5"/>
    <property type="match status" value="1"/>
</dbReference>
<dbReference type="Gene3D" id="3.30.390.50">
    <property type="entry name" value="CO dehydrogenase flavoprotein, C-terminal domain"/>
    <property type="match status" value="1"/>
</dbReference>
<dbReference type="InterPro" id="IPR051312">
    <property type="entry name" value="Diverse_Substr_Oxidored"/>
</dbReference>
<dbReference type="InterPro" id="IPR036683">
    <property type="entry name" value="CO_DH_flav_C_dom_sf"/>
</dbReference>
<dbReference type="Proteomes" id="UP000075238">
    <property type="component" value="Chromosome 1"/>
</dbReference>
<dbReference type="PANTHER" id="PTHR42659:SF9">
    <property type="entry name" value="XANTHINE DEHYDROGENASE FAD-BINDING SUBUNIT XDHB-RELATED"/>
    <property type="match status" value="1"/>
</dbReference>
<dbReference type="GO" id="GO:0016491">
    <property type="term" value="F:oxidoreductase activity"/>
    <property type="evidence" value="ECO:0007669"/>
    <property type="project" value="InterPro"/>
</dbReference>
<dbReference type="STRING" id="1796606.A2G96_20680"/>
<evidence type="ECO:0000256" key="1">
    <source>
        <dbReference type="ARBA" id="ARBA00022827"/>
    </source>
</evidence>
<dbReference type="EMBL" id="CP014844">
    <property type="protein sequence ID" value="AMR79987.1"/>
    <property type="molecule type" value="Genomic_DNA"/>
</dbReference>
<evidence type="ECO:0000259" key="2">
    <source>
        <dbReference type="PROSITE" id="PS51387"/>
    </source>
</evidence>
<dbReference type="PANTHER" id="PTHR42659">
    <property type="entry name" value="XANTHINE DEHYDROGENASE SUBUNIT C-RELATED"/>
    <property type="match status" value="1"/>
</dbReference>
<dbReference type="PROSITE" id="PS51387">
    <property type="entry name" value="FAD_PCMH"/>
    <property type="match status" value="1"/>
</dbReference>
<feature type="domain" description="FAD-binding PCMH-type" evidence="2">
    <location>
        <begin position="1"/>
        <end position="176"/>
    </location>
</feature>
<dbReference type="GO" id="GO:0071949">
    <property type="term" value="F:FAD binding"/>
    <property type="evidence" value="ECO:0007669"/>
    <property type="project" value="InterPro"/>
</dbReference>
<name>A0A142JPH5_9BURK</name>
<dbReference type="OrthoDB" id="9793944at2"/>
<dbReference type="InterPro" id="IPR016166">
    <property type="entry name" value="FAD-bd_PCMH"/>
</dbReference>
<dbReference type="InterPro" id="IPR002346">
    <property type="entry name" value="Mopterin_DH_FAD-bd"/>
</dbReference>
<sequence>MRAFEYFEPATLAEASAMLHRCGGKASVLAGGTDLLVQIKESVRKPEQVINIKKIPGMDVLTFDPVNGLRIGALVTTRAVETSGFVQRHYAGLAKAVTDFASIQVRHRATVVGNVCRASPSADSIAPLVADGASVHLYGMSGSRELRVEDFVTGVGKTAIAPDEIVTRITVPAPRPGTGKVYLKHGRRVQMELATVGVAVTLTVEHGHCVDAGIVLAAVGPTPVRAARAEQLLRGQRVTDALVLQAAHAAMDEARPISDVRASAAYRRQMVSVLTRRALEQALEAALRGASCEK</sequence>
<dbReference type="SUPFAM" id="SSF55447">
    <property type="entry name" value="CO dehydrogenase flavoprotein C-terminal domain-like"/>
    <property type="match status" value="1"/>
</dbReference>
<evidence type="ECO:0000313" key="3">
    <source>
        <dbReference type="EMBL" id="AMR79987.1"/>
    </source>
</evidence>
<dbReference type="InterPro" id="IPR005107">
    <property type="entry name" value="CO_DH_flav_C"/>
</dbReference>
<dbReference type="InterPro" id="IPR036318">
    <property type="entry name" value="FAD-bd_PCMH-like_sf"/>
</dbReference>
<dbReference type="AlphaFoldDB" id="A0A142JPH5"/>
<dbReference type="SUPFAM" id="SSF56176">
    <property type="entry name" value="FAD-binding/transporter-associated domain-like"/>
    <property type="match status" value="1"/>
</dbReference>
<dbReference type="RefSeq" id="WP_062801895.1">
    <property type="nucleotide sequence ID" value="NZ_CP014844.1"/>
</dbReference>
<organism evidence="3 4">
    <name type="scientific">Cupriavidus nantongensis</name>
    <dbReference type="NCBI Taxonomy" id="1796606"/>
    <lineage>
        <taxon>Bacteria</taxon>
        <taxon>Pseudomonadati</taxon>
        <taxon>Pseudomonadota</taxon>
        <taxon>Betaproteobacteria</taxon>
        <taxon>Burkholderiales</taxon>
        <taxon>Burkholderiaceae</taxon>
        <taxon>Cupriavidus</taxon>
    </lineage>
</organism>